<evidence type="ECO:0000256" key="7">
    <source>
        <dbReference type="ARBA" id="ARBA00022946"/>
    </source>
</evidence>
<dbReference type="FunFam" id="3.40.50.150:FF:000109">
    <property type="entry name" value="rRNA adenine N(6)-methyltransferase"/>
    <property type="match status" value="1"/>
</dbReference>
<evidence type="ECO:0000256" key="9">
    <source>
        <dbReference type="ARBA" id="ARBA00023128"/>
    </source>
</evidence>
<dbReference type="EMBL" id="LWCA01000016">
    <property type="protein sequence ID" value="OAF71891.1"/>
    <property type="molecule type" value="Genomic_DNA"/>
</dbReference>
<dbReference type="PANTHER" id="PTHR11727:SF17">
    <property type="entry name" value="DIMETHYLADENOSINE TRANSFERASE 1, MITOCHONDRIAL"/>
    <property type="match status" value="1"/>
</dbReference>
<dbReference type="Gene3D" id="3.40.50.150">
    <property type="entry name" value="Vaccinia Virus protein VP39"/>
    <property type="match status" value="1"/>
</dbReference>
<evidence type="ECO:0000256" key="8">
    <source>
        <dbReference type="ARBA" id="ARBA00023015"/>
    </source>
</evidence>
<proteinExistence type="inferred from homology"/>
<keyword evidence="15" id="KW-1185">Reference proteome</keyword>
<comment type="similarity">
    <text evidence="11 12">Belongs to the class I-like SAM-binding methyltransferase superfamily. rRNA adenine N(6)-methyltransferase family.</text>
</comment>
<dbReference type="Pfam" id="PF00398">
    <property type="entry name" value="RrnaAD"/>
    <property type="match status" value="1"/>
</dbReference>
<dbReference type="SUPFAM" id="SSF53335">
    <property type="entry name" value="S-adenosyl-L-methionine-dependent methyltransferases"/>
    <property type="match status" value="1"/>
</dbReference>
<feature type="domain" description="Ribosomal RNA adenine methylase transferase N-terminal" evidence="13">
    <location>
        <begin position="54"/>
        <end position="246"/>
    </location>
</feature>
<gene>
    <name evidence="14" type="ORF">A3Q56_00329</name>
</gene>
<keyword evidence="2 12" id="KW-0698">rRNA processing</keyword>
<dbReference type="GO" id="GO:0000179">
    <property type="term" value="F:rRNA (adenine-N6,N6-)-dimethyltransferase activity"/>
    <property type="evidence" value="ECO:0007669"/>
    <property type="project" value="UniProtKB-UniRule"/>
</dbReference>
<dbReference type="SMART" id="SM00650">
    <property type="entry name" value="rADc"/>
    <property type="match status" value="1"/>
</dbReference>
<evidence type="ECO:0000256" key="6">
    <source>
        <dbReference type="ARBA" id="ARBA00022884"/>
    </source>
</evidence>
<dbReference type="GO" id="GO:0034246">
    <property type="term" value="F:mitochondrial transcription factor activity"/>
    <property type="evidence" value="ECO:0007669"/>
    <property type="project" value="TreeGrafter"/>
</dbReference>
<accession>A0A177BE93</accession>
<dbReference type="InterPro" id="IPR029063">
    <property type="entry name" value="SAM-dependent_MTases_sf"/>
</dbReference>
<name>A0A177BE93_9BILA</name>
<dbReference type="InterPro" id="IPR023165">
    <property type="entry name" value="rRNA_Ade_diMease-like_C"/>
</dbReference>
<dbReference type="InterPro" id="IPR001737">
    <property type="entry name" value="KsgA/Erm"/>
</dbReference>
<evidence type="ECO:0000256" key="2">
    <source>
        <dbReference type="ARBA" id="ARBA00022552"/>
    </source>
</evidence>
<dbReference type="GO" id="GO:0006391">
    <property type="term" value="P:transcription initiation at mitochondrial promoter"/>
    <property type="evidence" value="ECO:0007669"/>
    <property type="project" value="TreeGrafter"/>
</dbReference>
<organism evidence="14 15">
    <name type="scientific">Intoshia linei</name>
    <dbReference type="NCBI Taxonomy" id="1819745"/>
    <lineage>
        <taxon>Eukaryota</taxon>
        <taxon>Metazoa</taxon>
        <taxon>Spiralia</taxon>
        <taxon>Lophotrochozoa</taxon>
        <taxon>Mesozoa</taxon>
        <taxon>Orthonectida</taxon>
        <taxon>Rhopaluridae</taxon>
        <taxon>Intoshia</taxon>
    </lineage>
</organism>
<dbReference type="GO" id="GO:0005759">
    <property type="term" value="C:mitochondrial matrix"/>
    <property type="evidence" value="ECO:0007669"/>
    <property type="project" value="TreeGrafter"/>
</dbReference>
<evidence type="ECO:0000256" key="4">
    <source>
        <dbReference type="ARBA" id="ARBA00022679"/>
    </source>
</evidence>
<evidence type="ECO:0000256" key="11">
    <source>
        <dbReference type="PROSITE-ProRule" id="PRU01026"/>
    </source>
</evidence>
<feature type="binding site" evidence="11">
    <location>
        <position position="153"/>
    </location>
    <ligand>
        <name>S-adenosyl-L-methionine</name>
        <dbReference type="ChEBI" id="CHEBI:59789"/>
    </ligand>
</feature>
<keyword evidence="6 11" id="KW-0694">RNA-binding</keyword>
<feature type="binding site" evidence="11">
    <location>
        <position position="49"/>
    </location>
    <ligand>
        <name>S-adenosyl-L-methionine</name>
        <dbReference type="ChEBI" id="CHEBI:59789"/>
    </ligand>
</feature>
<dbReference type="PANTHER" id="PTHR11727">
    <property type="entry name" value="DIMETHYLADENOSINE TRANSFERASE"/>
    <property type="match status" value="1"/>
</dbReference>
<feature type="binding site" evidence="11">
    <location>
        <position position="47"/>
    </location>
    <ligand>
        <name>S-adenosyl-L-methionine</name>
        <dbReference type="ChEBI" id="CHEBI:59789"/>
    </ligand>
</feature>
<dbReference type="PROSITE" id="PS51689">
    <property type="entry name" value="SAM_RNA_A_N6_MT"/>
    <property type="match status" value="1"/>
</dbReference>
<dbReference type="AlphaFoldDB" id="A0A177BE93"/>
<dbReference type="Gene3D" id="1.10.8.100">
    <property type="entry name" value="Ribosomal RNA adenine dimethylase-like, domain 2"/>
    <property type="match status" value="1"/>
</dbReference>
<comment type="subcellular location">
    <subcellularLocation>
        <location evidence="1">Mitochondrion</location>
    </subcellularLocation>
</comment>
<evidence type="ECO:0000313" key="15">
    <source>
        <dbReference type="Proteomes" id="UP000078046"/>
    </source>
</evidence>
<feature type="binding site" evidence="11">
    <location>
        <position position="74"/>
    </location>
    <ligand>
        <name>S-adenosyl-L-methionine</name>
        <dbReference type="ChEBI" id="CHEBI:59789"/>
    </ligand>
</feature>
<keyword evidence="10" id="KW-0804">Transcription</keyword>
<reference evidence="14 15" key="1">
    <citation type="submission" date="2016-04" db="EMBL/GenBank/DDBJ databases">
        <title>The genome of Intoshia linei affirms orthonectids as highly simplified spiralians.</title>
        <authorList>
            <person name="Mikhailov K.V."/>
            <person name="Slusarev G.S."/>
            <person name="Nikitin M.A."/>
            <person name="Logacheva M.D."/>
            <person name="Penin A."/>
            <person name="Aleoshin V."/>
            <person name="Panchin Y.V."/>
        </authorList>
    </citation>
    <scope>NUCLEOTIDE SEQUENCE [LARGE SCALE GENOMIC DNA]</scope>
    <source>
        <strain evidence="14">Intl2013</strain>
        <tissue evidence="14">Whole animal</tissue>
    </source>
</reference>
<feature type="binding site" evidence="11">
    <location>
        <position position="122"/>
    </location>
    <ligand>
        <name>S-adenosyl-L-methionine</name>
        <dbReference type="ChEBI" id="CHEBI:59789"/>
    </ligand>
</feature>
<keyword evidence="4 11" id="KW-0808">Transferase</keyword>
<keyword evidence="9" id="KW-0496">Mitochondrion</keyword>
<sequence>MSLMKTVGKGIIEASLSPRFRRLPPMPTISDMIRIYKVSARKNLGQNFILDENICDKLVKSSGLKFGSTVIEIGPGPGGITRSLVKLNPEKIVIIEKDTRFSQLLRILCESTNIPIHVVFDDVMQCSFEDTFESKNEPKWDVDEIPKFGIIGNLPFNVSTAIVVKWMKQISERQSAWKYHRVPMTLTFQKEICDRIVCQPNSLIRSRLSFICQIYCNCKSVYDIPNSVFVPRPKVDAGTVHFIPRKKPLINHPFPLINKIITHLFNHKSKHILFNIRKMFPQENVDLADLLMLKVDIDPTMNITSLNIVQFNKICNAFVQICKDFPHLYHQ</sequence>
<dbReference type="GO" id="GO:0003723">
    <property type="term" value="F:RNA binding"/>
    <property type="evidence" value="ECO:0007669"/>
    <property type="project" value="UniProtKB-UniRule"/>
</dbReference>
<comment type="caution">
    <text evidence="14">The sequence shown here is derived from an EMBL/GenBank/DDBJ whole genome shotgun (WGS) entry which is preliminary data.</text>
</comment>
<keyword evidence="5 11" id="KW-0949">S-adenosyl-L-methionine</keyword>
<evidence type="ECO:0000256" key="12">
    <source>
        <dbReference type="RuleBase" id="RU362106"/>
    </source>
</evidence>
<keyword evidence="3 11" id="KW-0489">Methyltransferase</keyword>
<evidence type="ECO:0000259" key="13">
    <source>
        <dbReference type="SMART" id="SM00650"/>
    </source>
</evidence>
<dbReference type="EC" id="2.1.1.-" evidence="12"/>
<dbReference type="CDD" id="cd02440">
    <property type="entry name" value="AdoMet_MTases"/>
    <property type="match status" value="1"/>
</dbReference>
<evidence type="ECO:0000256" key="5">
    <source>
        <dbReference type="ARBA" id="ARBA00022691"/>
    </source>
</evidence>
<dbReference type="OrthoDB" id="16079at2759"/>
<evidence type="ECO:0000256" key="3">
    <source>
        <dbReference type="ARBA" id="ARBA00022603"/>
    </source>
</evidence>
<dbReference type="InterPro" id="IPR020598">
    <property type="entry name" value="rRNA_Ade_methylase_Trfase_N"/>
</dbReference>
<feature type="binding site" evidence="11">
    <location>
        <position position="96"/>
    </location>
    <ligand>
        <name>S-adenosyl-L-methionine</name>
        <dbReference type="ChEBI" id="CHEBI:59789"/>
    </ligand>
</feature>
<protein>
    <recommendedName>
        <fullName evidence="12">rRNA adenine N(6)-methyltransferase</fullName>
        <ecNumber evidence="12">2.1.1.-</ecNumber>
    </recommendedName>
</protein>
<keyword evidence="7" id="KW-0809">Transit peptide</keyword>
<evidence type="ECO:0000256" key="10">
    <source>
        <dbReference type="ARBA" id="ARBA00023163"/>
    </source>
</evidence>
<evidence type="ECO:0000313" key="14">
    <source>
        <dbReference type="EMBL" id="OAF71891.1"/>
    </source>
</evidence>
<evidence type="ECO:0000256" key="1">
    <source>
        <dbReference type="ARBA" id="ARBA00004173"/>
    </source>
</evidence>
<keyword evidence="8" id="KW-0805">Transcription regulation</keyword>
<dbReference type="Proteomes" id="UP000078046">
    <property type="component" value="Unassembled WGS sequence"/>
</dbReference>